<dbReference type="InterPro" id="IPR025314">
    <property type="entry name" value="DUF4219"/>
</dbReference>
<keyword evidence="1" id="KW-0863">Zinc-finger</keyword>
<feature type="region of interest" description="Disordered" evidence="2">
    <location>
        <begin position="1"/>
        <end position="26"/>
    </location>
</feature>
<dbReference type="PANTHER" id="PTHR35317">
    <property type="entry name" value="OS04G0629600 PROTEIN"/>
    <property type="match status" value="1"/>
</dbReference>
<feature type="compositionally biased region" description="Low complexity" evidence="2">
    <location>
        <begin position="1"/>
        <end position="12"/>
    </location>
</feature>
<keyword evidence="1" id="KW-0479">Metal-binding</keyword>
<accession>A0AAV0DPH8</accession>
<keyword evidence="5" id="KW-1185">Reference proteome</keyword>
<dbReference type="GO" id="GO:0003676">
    <property type="term" value="F:nucleic acid binding"/>
    <property type="evidence" value="ECO:0007669"/>
    <property type="project" value="InterPro"/>
</dbReference>
<dbReference type="EMBL" id="CAMAPF010000137">
    <property type="protein sequence ID" value="CAH9106513.1"/>
    <property type="molecule type" value="Genomic_DNA"/>
</dbReference>
<evidence type="ECO:0000256" key="2">
    <source>
        <dbReference type="SAM" id="MobiDB-lite"/>
    </source>
</evidence>
<dbReference type="SUPFAM" id="SSF57756">
    <property type="entry name" value="Retrovirus zinc finger-like domains"/>
    <property type="match status" value="1"/>
</dbReference>
<feature type="domain" description="CCHC-type" evidence="3">
    <location>
        <begin position="261"/>
        <end position="275"/>
    </location>
</feature>
<keyword evidence="1" id="KW-0862">Zinc</keyword>
<dbReference type="Pfam" id="PF14223">
    <property type="entry name" value="Retrotran_gag_2"/>
    <property type="match status" value="1"/>
</dbReference>
<dbReference type="PANTHER" id="PTHR35317:SF38">
    <property type="entry name" value="RNA-DIRECTED DNA POLYMERASE"/>
    <property type="match status" value="1"/>
</dbReference>
<dbReference type="PROSITE" id="PS50158">
    <property type="entry name" value="ZF_CCHC"/>
    <property type="match status" value="1"/>
</dbReference>
<gene>
    <name evidence="4" type="ORF">CEPIT_LOCUS17645</name>
</gene>
<dbReference type="GO" id="GO:0008270">
    <property type="term" value="F:zinc ion binding"/>
    <property type="evidence" value="ECO:0007669"/>
    <property type="project" value="UniProtKB-KW"/>
</dbReference>
<comment type="caution">
    <text evidence="4">The sequence shown here is derived from an EMBL/GenBank/DDBJ whole genome shotgun (WGS) entry which is preliminary data.</text>
</comment>
<dbReference type="InterPro" id="IPR036875">
    <property type="entry name" value="Znf_CCHC_sf"/>
</dbReference>
<dbReference type="Gene3D" id="4.10.60.10">
    <property type="entry name" value="Zinc finger, CCHC-type"/>
    <property type="match status" value="1"/>
</dbReference>
<evidence type="ECO:0000259" key="3">
    <source>
        <dbReference type="PROSITE" id="PS50158"/>
    </source>
</evidence>
<feature type="compositionally biased region" description="Basic residues" evidence="2">
    <location>
        <begin position="13"/>
        <end position="23"/>
    </location>
</feature>
<organism evidence="4 5">
    <name type="scientific">Cuscuta epithymum</name>
    <dbReference type="NCBI Taxonomy" id="186058"/>
    <lineage>
        <taxon>Eukaryota</taxon>
        <taxon>Viridiplantae</taxon>
        <taxon>Streptophyta</taxon>
        <taxon>Embryophyta</taxon>
        <taxon>Tracheophyta</taxon>
        <taxon>Spermatophyta</taxon>
        <taxon>Magnoliopsida</taxon>
        <taxon>eudicotyledons</taxon>
        <taxon>Gunneridae</taxon>
        <taxon>Pentapetalae</taxon>
        <taxon>asterids</taxon>
        <taxon>lamiids</taxon>
        <taxon>Solanales</taxon>
        <taxon>Convolvulaceae</taxon>
        <taxon>Cuscuteae</taxon>
        <taxon>Cuscuta</taxon>
        <taxon>Cuscuta subgen. Cuscuta</taxon>
    </lineage>
</organism>
<dbReference type="InterPro" id="IPR001878">
    <property type="entry name" value="Znf_CCHC"/>
</dbReference>
<dbReference type="Proteomes" id="UP001152523">
    <property type="component" value="Unassembled WGS sequence"/>
</dbReference>
<dbReference type="AlphaFoldDB" id="A0AAV0DPH8"/>
<sequence length="297" mass="33324">MTGEGSRTPSRSPVRRGRSPTRRGGREVVVQQRVVHQASSTVVYPTLTTTNYFEWALIMKVNMEAQGVWDAVEGGGSFSEDRVALAAILRAVPPEMLSTLAVKATAKEAWDSIKTMRVGDERVREAKAQTLLKEFDSVRMRSGETIDDLAMRMNGLANKIRTLGETFEEVKVVKKLLRIVPSKYTQVAIAIEQLMDFKTMSMEELAGRLKTMEDRSDADDVADNNDHGGGGQLLLTEEEWLSRYRGRTGKKKSTFDIRKVRCYNCQEYGHFSKDCTAPRKEQAHLAVMTDDDEPALL</sequence>
<dbReference type="Pfam" id="PF13961">
    <property type="entry name" value="DUF4219"/>
    <property type="match status" value="1"/>
</dbReference>
<evidence type="ECO:0000256" key="1">
    <source>
        <dbReference type="PROSITE-ProRule" id="PRU00047"/>
    </source>
</evidence>
<evidence type="ECO:0000313" key="5">
    <source>
        <dbReference type="Proteomes" id="UP001152523"/>
    </source>
</evidence>
<dbReference type="Pfam" id="PF00098">
    <property type="entry name" value="zf-CCHC"/>
    <property type="match status" value="1"/>
</dbReference>
<dbReference type="SMART" id="SM00343">
    <property type="entry name" value="ZnF_C2HC"/>
    <property type="match status" value="1"/>
</dbReference>
<protein>
    <recommendedName>
        <fullName evidence="3">CCHC-type domain-containing protein</fullName>
    </recommendedName>
</protein>
<name>A0AAV0DPH8_9ASTE</name>
<evidence type="ECO:0000313" key="4">
    <source>
        <dbReference type="EMBL" id="CAH9106513.1"/>
    </source>
</evidence>
<reference evidence="4" key="1">
    <citation type="submission" date="2022-07" db="EMBL/GenBank/DDBJ databases">
        <authorList>
            <person name="Macas J."/>
            <person name="Novak P."/>
            <person name="Neumann P."/>
        </authorList>
    </citation>
    <scope>NUCLEOTIDE SEQUENCE</scope>
</reference>
<proteinExistence type="predicted"/>